<evidence type="ECO:0000313" key="8">
    <source>
        <dbReference type="Proteomes" id="UP001595756"/>
    </source>
</evidence>
<comment type="cofactor">
    <cofactor evidence="1">
        <name>Zn(2+)</name>
        <dbReference type="ChEBI" id="CHEBI:29105"/>
    </cofactor>
</comment>
<dbReference type="SUPFAM" id="SSF51338">
    <property type="entry name" value="Composite domain of metallo-dependent hydrolases"/>
    <property type="match status" value="1"/>
</dbReference>
<dbReference type="GO" id="GO:0004157">
    <property type="term" value="F:dihydropyrimidinase activity"/>
    <property type="evidence" value="ECO:0007669"/>
    <property type="project" value="UniProtKB-EC"/>
</dbReference>
<reference evidence="8" key="1">
    <citation type="journal article" date="2019" name="Int. J. Syst. Evol. Microbiol.">
        <title>The Global Catalogue of Microorganisms (GCM) 10K type strain sequencing project: providing services to taxonomists for standard genome sequencing and annotation.</title>
        <authorList>
            <consortium name="The Broad Institute Genomics Platform"/>
            <consortium name="The Broad Institute Genome Sequencing Center for Infectious Disease"/>
            <person name="Wu L."/>
            <person name="Ma J."/>
        </authorList>
    </citation>
    <scope>NUCLEOTIDE SEQUENCE [LARGE SCALE GENOMIC DNA]</scope>
    <source>
        <strain evidence="8">CGMCC 1.19029</strain>
    </source>
</reference>
<dbReference type="PANTHER" id="PTHR11647:SF1">
    <property type="entry name" value="COLLAPSIN RESPONSE MEDIATOR PROTEIN"/>
    <property type="match status" value="1"/>
</dbReference>
<dbReference type="RefSeq" id="WP_376812948.1">
    <property type="nucleotide sequence ID" value="NZ_JBHSDY010000005.1"/>
</dbReference>
<dbReference type="CDD" id="cd01314">
    <property type="entry name" value="D-HYD"/>
    <property type="match status" value="1"/>
</dbReference>
<dbReference type="Gene3D" id="3.20.20.140">
    <property type="entry name" value="Metal-dependent hydrolases"/>
    <property type="match status" value="1"/>
</dbReference>
<evidence type="ECO:0000313" key="7">
    <source>
        <dbReference type="EMBL" id="MFC4298402.1"/>
    </source>
</evidence>
<dbReference type="SUPFAM" id="SSF51556">
    <property type="entry name" value="Metallo-dependent hydrolases"/>
    <property type="match status" value="1"/>
</dbReference>
<dbReference type="NCBIfam" id="TIGR02033">
    <property type="entry name" value="D-hydantoinase"/>
    <property type="match status" value="1"/>
</dbReference>
<dbReference type="InterPro" id="IPR006680">
    <property type="entry name" value="Amidohydro-rel"/>
</dbReference>
<protein>
    <submittedName>
        <fullName evidence="7">Dihydropyrimidinase</fullName>
        <ecNumber evidence="7">3.5.2.2</ecNumber>
    </submittedName>
</protein>
<sequence length="501" mass="54394">MKHAGDTDMTQGFDLTIRNGRIVTDDAIIEGDVGVRDGRIAAIGPGLAPGARDVDAAGRWVLPGGIDSHCHVEQLSGMGVMGADDFYSATVSAAFGGTTTIIPFAAQHRGTSVPDVVSDYAERARTKAVIDYGFHLILANPDEQTMTRDLPQAIRDGITSLKVYMTYDAMRLDDYQLLDVFELAREHGALVMVHAENNDIIKWLAKRLIERGHTAPKFHAVAHDPLAEAEATNRAIALARLVDTPILIVHVAGGSTVEVIRGAQSLGVHVLAESCPQYLFLTAEDMDRAGLEGAKFCCSPPARDAGSQEAVWQGFADGTLLTYSSDHAPYRFDETGKLPKGDKTTFKEMANGVPGLELRLPLLFSEGVLKGRMDIHQFVKLTASNHADLYGLSPRKGRIAIGADADLALWNPDRETRIAYDDLHDQVGYTPYEGRVIKGWPEVVVSRGRVVVEDGRLHAERGSGQYLRREAPQFAWPVRQPGAARRPDGLLSKAMAGAREG</sequence>
<feature type="domain" description="Amidohydrolase-related" evidence="6">
    <location>
        <begin position="60"/>
        <end position="451"/>
    </location>
</feature>
<feature type="region of interest" description="Disordered" evidence="5">
    <location>
        <begin position="481"/>
        <end position="501"/>
    </location>
</feature>
<dbReference type="EC" id="3.5.2.2" evidence="7"/>
<keyword evidence="4 7" id="KW-0378">Hydrolase</keyword>
<dbReference type="Proteomes" id="UP001595756">
    <property type="component" value="Unassembled WGS sequence"/>
</dbReference>
<dbReference type="Gene3D" id="2.30.40.10">
    <property type="entry name" value="Urease, subunit C, domain 1"/>
    <property type="match status" value="1"/>
</dbReference>
<dbReference type="Pfam" id="PF01979">
    <property type="entry name" value="Amidohydro_1"/>
    <property type="match status" value="1"/>
</dbReference>
<dbReference type="EMBL" id="JBHSDY010000005">
    <property type="protein sequence ID" value="MFC4298402.1"/>
    <property type="molecule type" value="Genomic_DNA"/>
</dbReference>
<keyword evidence="3" id="KW-0479">Metal-binding</keyword>
<evidence type="ECO:0000256" key="2">
    <source>
        <dbReference type="ARBA" id="ARBA00008829"/>
    </source>
</evidence>
<evidence type="ECO:0000256" key="5">
    <source>
        <dbReference type="SAM" id="MobiDB-lite"/>
    </source>
</evidence>
<dbReference type="NCBIfam" id="NF009941">
    <property type="entry name" value="PRK13404.1"/>
    <property type="match status" value="1"/>
</dbReference>
<dbReference type="InterPro" id="IPR011778">
    <property type="entry name" value="Hydantoinase/dihydroPyrase"/>
</dbReference>
<dbReference type="PANTHER" id="PTHR11647">
    <property type="entry name" value="HYDRANTOINASE/DIHYDROPYRIMIDINASE FAMILY MEMBER"/>
    <property type="match status" value="1"/>
</dbReference>
<dbReference type="InterPro" id="IPR011059">
    <property type="entry name" value="Metal-dep_hydrolase_composite"/>
</dbReference>
<dbReference type="InterPro" id="IPR050378">
    <property type="entry name" value="Metallo-dep_Hydrolases_sf"/>
</dbReference>
<evidence type="ECO:0000256" key="4">
    <source>
        <dbReference type="ARBA" id="ARBA00022801"/>
    </source>
</evidence>
<evidence type="ECO:0000259" key="6">
    <source>
        <dbReference type="Pfam" id="PF01979"/>
    </source>
</evidence>
<evidence type="ECO:0000256" key="1">
    <source>
        <dbReference type="ARBA" id="ARBA00001947"/>
    </source>
</evidence>
<gene>
    <name evidence="7" type="primary">hydA</name>
    <name evidence="7" type="ORF">ACFO0J_10160</name>
</gene>
<proteinExistence type="inferred from homology"/>
<organism evidence="7 8">
    <name type="scientific">Castellaniella hirudinis</name>
    <dbReference type="NCBI Taxonomy" id="1144617"/>
    <lineage>
        <taxon>Bacteria</taxon>
        <taxon>Pseudomonadati</taxon>
        <taxon>Pseudomonadota</taxon>
        <taxon>Betaproteobacteria</taxon>
        <taxon>Burkholderiales</taxon>
        <taxon>Alcaligenaceae</taxon>
        <taxon>Castellaniella</taxon>
    </lineage>
</organism>
<accession>A0ABV8RZU0</accession>
<comment type="similarity">
    <text evidence="2">Belongs to the metallo-dependent hydrolases superfamily. Hydantoinase/dihydropyrimidinase family.</text>
</comment>
<evidence type="ECO:0000256" key="3">
    <source>
        <dbReference type="ARBA" id="ARBA00022723"/>
    </source>
</evidence>
<dbReference type="InterPro" id="IPR032466">
    <property type="entry name" value="Metal_Hydrolase"/>
</dbReference>
<comment type="caution">
    <text evidence="7">The sequence shown here is derived from an EMBL/GenBank/DDBJ whole genome shotgun (WGS) entry which is preliminary data.</text>
</comment>
<keyword evidence="8" id="KW-1185">Reference proteome</keyword>
<name>A0ABV8RZU0_9BURK</name>